<feature type="compositionally biased region" description="Pro residues" evidence="16">
    <location>
        <begin position="448"/>
        <end position="460"/>
    </location>
</feature>
<reference evidence="18" key="2">
    <citation type="submission" date="2025-09" db="UniProtKB">
        <authorList>
            <consortium name="Ensembl"/>
        </authorList>
    </citation>
    <scope>IDENTIFICATION</scope>
</reference>
<dbReference type="Proteomes" id="UP000694427">
    <property type="component" value="Unplaced"/>
</dbReference>
<keyword evidence="19" id="KW-1185">Reference proteome</keyword>
<feature type="compositionally biased region" description="Polar residues" evidence="16">
    <location>
        <begin position="514"/>
        <end position="527"/>
    </location>
</feature>
<dbReference type="InterPro" id="IPR011009">
    <property type="entry name" value="Kinase-like_dom_sf"/>
</dbReference>
<dbReference type="PANTHER" id="PTHR24346:SF108">
    <property type="entry name" value="BR SERINE_THREONINE KINASE 1"/>
    <property type="match status" value="1"/>
</dbReference>
<evidence type="ECO:0000313" key="19">
    <source>
        <dbReference type="Proteomes" id="UP000694427"/>
    </source>
</evidence>
<keyword evidence="4" id="KW-0808">Transferase</keyword>
<evidence type="ECO:0000259" key="17">
    <source>
        <dbReference type="PROSITE" id="PS50011"/>
    </source>
</evidence>
<dbReference type="FunFam" id="3.30.200.20:FF:000003">
    <property type="entry name" value="Non-specific serine/threonine protein kinase"/>
    <property type="match status" value="1"/>
</dbReference>
<evidence type="ECO:0000256" key="5">
    <source>
        <dbReference type="ARBA" id="ARBA00022723"/>
    </source>
</evidence>
<evidence type="ECO:0000256" key="1">
    <source>
        <dbReference type="ARBA" id="ARBA00001946"/>
    </source>
</evidence>
<dbReference type="FunFam" id="1.10.510.10:FF:000064">
    <property type="entry name" value="BR serine/threonine-protein kinase 2"/>
    <property type="match status" value="1"/>
</dbReference>
<comment type="cofactor">
    <cofactor evidence="1">
        <name>Mg(2+)</name>
        <dbReference type="ChEBI" id="CHEBI:18420"/>
    </cofactor>
</comment>
<dbReference type="GO" id="GO:0050321">
    <property type="term" value="F:tau-protein kinase activity"/>
    <property type="evidence" value="ECO:0007669"/>
    <property type="project" value="UniProtKB-EC"/>
</dbReference>
<keyword evidence="6 15" id="KW-0547">Nucleotide-binding</keyword>
<evidence type="ECO:0000256" key="8">
    <source>
        <dbReference type="ARBA" id="ARBA00022840"/>
    </source>
</evidence>
<evidence type="ECO:0000256" key="15">
    <source>
        <dbReference type="PROSITE-ProRule" id="PRU10141"/>
    </source>
</evidence>
<evidence type="ECO:0000256" key="4">
    <source>
        <dbReference type="ARBA" id="ARBA00022679"/>
    </source>
</evidence>
<keyword evidence="5" id="KW-0479">Metal-binding</keyword>
<dbReference type="GO" id="GO:0007399">
    <property type="term" value="P:nervous system development"/>
    <property type="evidence" value="ECO:0007669"/>
    <property type="project" value="UniProtKB-KW"/>
</dbReference>
<dbReference type="Pfam" id="PF21115">
    <property type="entry name" value="UBA_BRSK"/>
    <property type="match status" value="1"/>
</dbReference>
<feature type="region of interest" description="Disordered" evidence="16">
    <location>
        <begin position="505"/>
        <end position="528"/>
    </location>
</feature>
<dbReference type="Pfam" id="PF21122">
    <property type="entry name" value="KA1_BRSK"/>
    <property type="match status" value="1"/>
</dbReference>
<keyword evidence="9" id="KW-0460">Magnesium</keyword>
<dbReference type="GO" id="GO:0046872">
    <property type="term" value="F:metal ion binding"/>
    <property type="evidence" value="ECO:0007669"/>
    <property type="project" value="UniProtKB-KW"/>
</dbReference>
<evidence type="ECO:0000256" key="10">
    <source>
        <dbReference type="ARBA" id="ARBA00022902"/>
    </source>
</evidence>
<evidence type="ECO:0000256" key="12">
    <source>
        <dbReference type="ARBA" id="ARBA00048291"/>
    </source>
</evidence>
<evidence type="ECO:0000256" key="16">
    <source>
        <dbReference type="SAM" id="MobiDB-lite"/>
    </source>
</evidence>
<comment type="catalytic activity">
    <reaction evidence="12">
        <text>L-seryl-[tau protein] + ATP = O-phospho-L-seryl-[tau protein] + ADP + H(+)</text>
        <dbReference type="Rhea" id="RHEA:12801"/>
        <dbReference type="Rhea" id="RHEA-COMP:13701"/>
        <dbReference type="Rhea" id="RHEA-COMP:13702"/>
        <dbReference type="ChEBI" id="CHEBI:15378"/>
        <dbReference type="ChEBI" id="CHEBI:29999"/>
        <dbReference type="ChEBI" id="CHEBI:30616"/>
        <dbReference type="ChEBI" id="CHEBI:83421"/>
        <dbReference type="ChEBI" id="CHEBI:456216"/>
        <dbReference type="EC" id="2.7.11.26"/>
    </reaction>
</comment>
<comment type="catalytic activity">
    <reaction evidence="14">
        <text>L-threonyl-[tau protein] + ATP = O-phospho-L-threonyl-[tau protein] + ADP + H(+)</text>
        <dbReference type="Rhea" id="RHEA:53904"/>
        <dbReference type="Rhea" id="RHEA-COMP:13703"/>
        <dbReference type="Rhea" id="RHEA-COMP:13704"/>
        <dbReference type="ChEBI" id="CHEBI:15378"/>
        <dbReference type="ChEBI" id="CHEBI:30013"/>
        <dbReference type="ChEBI" id="CHEBI:30616"/>
        <dbReference type="ChEBI" id="CHEBI:61977"/>
        <dbReference type="ChEBI" id="CHEBI:456216"/>
        <dbReference type="EC" id="2.7.11.26"/>
    </reaction>
</comment>
<feature type="compositionally biased region" description="Pro residues" evidence="16">
    <location>
        <begin position="474"/>
        <end position="483"/>
    </location>
</feature>
<dbReference type="SMART" id="SM00220">
    <property type="entry name" value="S_TKc"/>
    <property type="match status" value="1"/>
</dbReference>
<dbReference type="InterPro" id="IPR017441">
    <property type="entry name" value="Protein_kinase_ATP_BS"/>
</dbReference>
<keyword evidence="7" id="KW-0418">Kinase</keyword>
<protein>
    <submittedName>
        <fullName evidence="18">BR serine/threonine kinase 2b</fullName>
    </submittedName>
</protein>
<keyword evidence="8 15" id="KW-0067">ATP-binding</keyword>
<dbReference type="InterPro" id="IPR008271">
    <property type="entry name" value="Ser/Thr_kinase_AS"/>
</dbReference>
<evidence type="ECO:0000256" key="7">
    <source>
        <dbReference type="ARBA" id="ARBA00022777"/>
    </source>
</evidence>
<keyword evidence="3" id="KW-0723">Serine/threonine-protein kinase</keyword>
<comment type="similarity">
    <text evidence="2">Belongs to the protein kinase superfamily. CAMK Ser/Thr protein kinase family. SNF1 subfamily.</text>
</comment>
<dbReference type="Ensembl" id="ENSCCRT00010034344.1">
    <property type="protein sequence ID" value="ENSCCRP00010031276.1"/>
    <property type="gene ID" value="ENSCCRG00010013173.1"/>
</dbReference>
<proteinExistence type="inferred from homology"/>
<dbReference type="SUPFAM" id="SSF56112">
    <property type="entry name" value="Protein kinase-like (PK-like)"/>
    <property type="match status" value="1"/>
</dbReference>
<evidence type="ECO:0000256" key="3">
    <source>
        <dbReference type="ARBA" id="ARBA00022527"/>
    </source>
</evidence>
<organism evidence="18 19">
    <name type="scientific">Cyprinus carpio</name>
    <name type="common">Common carp</name>
    <dbReference type="NCBI Taxonomy" id="7962"/>
    <lineage>
        <taxon>Eukaryota</taxon>
        <taxon>Metazoa</taxon>
        <taxon>Chordata</taxon>
        <taxon>Craniata</taxon>
        <taxon>Vertebrata</taxon>
        <taxon>Euteleostomi</taxon>
        <taxon>Actinopterygii</taxon>
        <taxon>Neopterygii</taxon>
        <taxon>Teleostei</taxon>
        <taxon>Ostariophysi</taxon>
        <taxon>Cypriniformes</taxon>
        <taxon>Cyprinidae</taxon>
        <taxon>Cyprininae</taxon>
        <taxon>Cyprinus</taxon>
    </lineage>
</organism>
<accession>A0A8C1JE59</accession>
<name>A0A8C1JE59_CYPCA</name>
<evidence type="ECO:0000256" key="14">
    <source>
        <dbReference type="ARBA" id="ARBA00048878"/>
    </source>
</evidence>
<dbReference type="InterPro" id="IPR000719">
    <property type="entry name" value="Prot_kinase_dom"/>
</dbReference>
<evidence type="ECO:0000256" key="11">
    <source>
        <dbReference type="ARBA" id="ARBA00047899"/>
    </source>
</evidence>
<reference evidence="18" key="1">
    <citation type="submission" date="2025-08" db="UniProtKB">
        <authorList>
            <consortium name="Ensembl"/>
        </authorList>
    </citation>
    <scope>IDENTIFICATION</scope>
</reference>
<dbReference type="Pfam" id="PF00069">
    <property type="entry name" value="Pkinase"/>
    <property type="match status" value="1"/>
</dbReference>
<dbReference type="PANTHER" id="PTHR24346">
    <property type="entry name" value="MAP/MICROTUBULE AFFINITY-REGULATING KINASE"/>
    <property type="match status" value="1"/>
</dbReference>
<evidence type="ECO:0000256" key="13">
    <source>
        <dbReference type="ARBA" id="ARBA00048679"/>
    </source>
</evidence>
<feature type="binding site" evidence="15">
    <location>
        <position position="48"/>
    </location>
    <ligand>
        <name>ATP</name>
        <dbReference type="ChEBI" id="CHEBI:30616"/>
    </ligand>
</feature>
<dbReference type="GO" id="GO:0035556">
    <property type="term" value="P:intracellular signal transduction"/>
    <property type="evidence" value="ECO:0007669"/>
    <property type="project" value="TreeGrafter"/>
</dbReference>
<dbReference type="PROSITE" id="PS00107">
    <property type="entry name" value="PROTEIN_KINASE_ATP"/>
    <property type="match status" value="1"/>
</dbReference>
<dbReference type="Gene3D" id="1.10.510.10">
    <property type="entry name" value="Transferase(Phosphotransferase) domain 1"/>
    <property type="match status" value="1"/>
</dbReference>
<dbReference type="PROSITE" id="PS50011">
    <property type="entry name" value="PROTEIN_KINASE_DOM"/>
    <property type="match status" value="1"/>
</dbReference>
<feature type="compositionally biased region" description="Basic and acidic residues" evidence="16">
    <location>
        <begin position="328"/>
        <end position="348"/>
    </location>
</feature>
<evidence type="ECO:0000256" key="6">
    <source>
        <dbReference type="ARBA" id="ARBA00022741"/>
    </source>
</evidence>
<dbReference type="InterPro" id="IPR048622">
    <property type="entry name" value="BRSK1_2-like_UBA"/>
</dbReference>
<dbReference type="AlphaFoldDB" id="A0A8C1JE59"/>
<dbReference type="GO" id="GO:0005737">
    <property type="term" value="C:cytoplasm"/>
    <property type="evidence" value="ECO:0007669"/>
    <property type="project" value="TreeGrafter"/>
</dbReference>
<dbReference type="CDD" id="cd14340">
    <property type="entry name" value="UBA_BRSK"/>
    <property type="match status" value="1"/>
</dbReference>
<feature type="region of interest" description="Disordered" evidence="16">
    <location>
        <begin position="328"/>
        <end position="412"/>
    </location>
</feature>
<feature type="domain" description="Protein kinase" evidence="17">
    <location>
        <begin position="19"/>
        <end position="252"/>
    </location>
</feature>
<evidence type="ECO:0000256" key="2">
    <source>
        <dbReference type="ARBA" id="ARBA00006234"/>
    </source>
</evidence>
<feature type="compositionally biased region" description="Low complexity" evidence="16">
    <location>
        <begin position="392"/>
        <end position="412"/>
    </location>
</feature>
<dbReference type="PROSITE" id="PS00108">
    <property type="entry name" value="PROTEIN_KINASE_ST"/>
    <property type="match status" value="1"/>
</dbReference>
<keyword evidence="10" id="KW-0524">Neurogenesis</keyword>
<dbReference type="CDD" id="cd14081">
    <property type="entry name" value="STKc_BRSK1_2"/>
    <property type="match status" value="1"/>
</dbReference>
<evidence type="ECO:0000256" key="9">
    <source>
        <dbReference type="ARBA" id="ARBA00022842"/>
    </source>
</evidence>
<comment type="catalytic activity">
    <reaction evidence="13">
        <text>L-seryl-[protein] + ATP = O-phospho-L-seryl-[protein] + ADP + H(+)</text>
        <dbReference type="Rhea" id="RHEA:17989"/>
        <dbReference type="Rhea" id="RHEA-COMP:9863"/>
        <dbReference type="Rhea" id="RHEA-COMP:11604"/>
        <dbReference type="ChEBI" id="CHEBI:15378"/>
        <dbReference type="ChEBI" id="CHEBI:29999"/>
        <dbReference type="ChEBI" id="CHEBI:30616"/>
        <dbReference type="ChEBI" id="CHEBI:83421"/>
        <dbReference type="ChEBI" id="CHEBI:456216"/>
        <dbReference type="EC" id="2.7.11.1"/>
    </reaction>
</comment>
<dbReference type="GO" id="GO:0005524">
    <property type="term" value="F:ATP binding"/>
    <property type="evidence" value="ECO:0007669"/>
    <property type="project" value="UniProtKB-UniRule"/>
</dbReference>
<evidence type="ECO:0000313" key="18">
    <source>
        <dbReference type="Ensembl" id="ENSCCRP00010031276.1"/>
    </source>
</evidence>
<feature type="region of interest" description="Disordered" evidence="16">
    <location>
        <begin position="428"/>
        <end position="490"/>
    </location>
</feature>
<sequence length="710" mass="79517">MSSSGKDNSSQHANYVGPYRLEKTLGKGQTGLVKLGIHCVTCQKVAIKIVNREKLSESVLMKVEREIAILKLIEHPHVLKLHDVYENKKYLYLVLEHVSGGELFDYLVKKGRLTPKEARKFFRQIISALDFCHSHSICHRDLKPENLLLDEKNNIRIADFGMASLQVGDSLLETSCGKADVWSCGVILFALLVGALPFDDDNLRNLLEKVKLGVFHMPHFIPPDCQNLLRGMIEVDATKRLTLEQIQKHTWYIGGKNEPEPEQPVPRKVAIRTLPSTEDIDPDVLESMHSLGCFRDKNKLMKDLLSDDDNQEKMIYFLLLDRKERYPCHEDQNLPPRNEIDPPRKRVDSPLLTRHNKRRPERKSMEVLSVTEGGSPVPVRRAIDMAQHGQRSRSISGASSGLSTSPLSSPRLSVPLSPLSPIRLHHLHPLAGTDHNGKSIPTIQVTPHPSPRGSPLPTPKGTPVHTPKESPAGTPSPTPPPSPSIGGMPWRTRLNSIKNSFLGSPRFHRRKLQVPTQEEMSNLTPDSSPELAKKSWFGNFINLEKEEQIFVVIRDKPLSSIKADIVHAFLSIPSLSHSVVSQTSFRAEYKSTAGPTVFQKPVKFQVDITYTESTAATKENGIYSVTFTLLSGPSRRFKRVVETIQTQLLSTHDQPGVQQLSGEWPVTPLTHLFLCLSLTQHPEHAWRLAHPCRALKAAHTHQGQMSLSSV</sequence>
<comment type="catalytic activity">
    <reaction evidence="11">
        <text>L-threonyl-[protein] + ATP = O-phospho-L-threonyl-[protein] + ADP + H(+)</text>
        <dbReference type="Rhea" id="RHEA:46608"/>
        <dbReference type="Rhea" id="RHEA-COMP:11060"/>
        <dbReference type="Rhea" id="RHEA-COMP:11605"/>
        <dbReference type="ChEBI" id="CHEBI:15378"/>
        <dbReference type="ChEBI" id="CHEBI:30013"/>
        <dbReference type="ChEBI" id="CHEBI:30616"/>
        <dbReference type="ChEBI" id="CHEBI:61977"/>
        <dbReference type="ChEBI" id="CHEBI:456216"/>
        <dbReference type="EC" id="2.7.11.1"/>
    </reaction>
</comment>